<dbReference type="AlphaFoldDB" id="T1CLT1"/>
<reference evidence="1" key="2">
    <citation type="journal article" date="2014" name="ISME J.">
        <title>Microbial stratification in low pH oxic and suboxic macroscopic growths along an acid mine drainage.</title>
        <authorList>
            <person name="Mendez-Garcia C."/>
            <person name="Mesa V."/>
            <person name="Sprenger R.R."/>
            <person name="Richter M."/>
            <person name="Diez M.S."/>
            <person name="Solano J."/>
            <person name="Bargiela R."/>
            <person name="Golyshina O.V."/>
            <person name="Manteca A."/>
            <person name="Ramos J.L."/>
            <person name="Gallego J.R."/>
            <person name="Llorente I."/>
            <person name="Martins Dos Santos V.A."/>
            <person name="Jensen O.N."/>
            <person name="Pelaez A.I."/>
            <person name="Sanchez J."/>
            <person name="Ferrer M."/>
        </authorList>
    </citation>
    <scope>NUCLEOTIDE SEQUENCE</scope>
</reference>
<name>T1CLT1_9ZZZZ</name>
<organism evidence="1">
    <name type="scientific">mine drainage metagenome</name>
    <dbReference type="NCBI Taxonomy" id="410659"/>
    <lineage>
        <taxon>unclassified sequences</taxon>
        <taxon>metagenomes</taxon>
        <taxon>ecological metagenomes</taxon>
    </lineage>
</organism>
<dbReference type="EMBL" id="AUZX01004830">
    <property type="protein sequence ID" value="EQD69770.1"/>
    <property type="molecule type" value="Genomic_DNA"/>
</dbReference>
<gene>
    <name evidence="1" type="ORF">B1A_06660</name>
</gene>
<comment type="caution">
    <text evidence="1">The sequence shown here is derived from an EMBL/GenBank/DDBJ whole genome shotgun (WGS) entry which is preliminary data.</text>
</comment>
<accession>T1CLT1</accession>
<reference evidence="1" key="1">
    <citation type="submission" date="2013-08" db="EMBL/GenBank/DDBJ databases">
        <authorList>
            <person name="Mendez C."/>
            <person name="Richter M."/>
            <person name="Ferrer M."/>
            <person name="Sanchez J."/>
        </authorList>
    </citation>
    <scope>NUCLEOTIDE SEQUENCE</scope>
</reference>
<sequence>MLWRPLRRLVRFVLVIHPTRGRCIFLSTNLSLPALEIIAGYGLRFKIELSFKQALRVIGAYQYHFWMQDMKSLSRSSGTQYLHRKSERYRNAVRRKIAAYHRHIQVGLIAQGLLQYLAIQHPREVWASFGSWLRTIRDGL</sequence>
<evidence type="ECO:0000313" key="1">
    <source>
        <dbReference type="EMBL" id="EQD69770.1"/>
    </source>
</evidence>
<protein>
    <submittedName>
        <fullName evidence="1">Uncharacterized protein</fullName>
    </submittedName>
</protein>
<proteinExistence type="predicted"/>
<feature type="non-terminal residue" evidence="1">
    <location>
        <position position="140"/>
    </location>
</feature>